<keyword evidence="2" id="KW-0433">Leucine-rich repeat</keyword>
<evidence type="ECO:0000313" key="11">
    <source>
        <dbReference type="EnsemblPlants" id="OBART11G14020.1"/>
    </source>
</evidence>
<dbReference type="Gene3D" id="3.40.50.300">
    <property type="entry name" value="P-loop containing nucleotide triphosphate hydrolases"/>
    <property type="match status" value="1"/>
</dbReference>
<evidence type="ECO:0000256" key="2">
    <source>
        <dbReference type="ARBA" id="ARBA00022614"/>
    </source>
</evidence>
<dbReference type="SUPFAM" id="SSF52047">
    <property type="entry name" value="RNI-like"/>
    <property type="match status" value="1"/>
</dbReference>
<dbReference type="Gramene" id="OBART11G14020.1">
    <property type="protein sequence ID" value="OBART11G14020.1"/>
    <property type="gene ID" value="OBART11G14020"/>
</dbReference>
<reference evidence="11" key="1">
    <citation type="journal article" date="2009" name="Rice">
        <title>De Novo Next Generation Sequencing of Plant Genomes.</title>
        <authorList>
            <person name="Rounsley S."/>
            <person name="Marri P.R."/>
            <person name="Yu Y."/>
            <person name="He R."/>
            <person name="Sisneros N."/>
            <person name="Goicoechea J.L."/>
            <person name="Lee S.J."/>
            <person name="Angelova A."/>
            <person name="Kudrna D."/>
            <person name="Luo M."/>
            <person name="Affourtit J."/>
            <person name="Desany B."/>
            <person name="Knight J."/>
            <person name="Niazi F."/>
            <person name="Egholm M."/>
            <person name="Wing R.A."/>
        </authorList>
    </citation>
    <scope>NUCLEOTIDE SEQUENCE [LARGE SCALE GENOMIC DNA]</scope>
    <source>
        <strain evidence="11">cv. IRGC 105608</strain>
    </source>
</reference>
<dbReference type="Pfam" id="PF23559">
    <property type="entry name" value="WHD_DRP"/>
    <property type="match status" value="1"/>
</dbReference>
<organism evidence="11">
    <name type="scientific">Oryza barthii</name>
    <dbReference type="NCBI Taxonomy" id="65489"/>
    <lineage>
        <taxon>Eukaryota</taxon>
        <taxon>Viridiplantae</taxon>
        <taxon>Streptophyta</taxon>
        <taxon>Embryophyta</taxon>
        <taxon>Tracheophyta</taxon>
        <taxon>Spermatophyta</taxon>
        <taxon>Magnoliopsida</taxon>
        <taxon>Liliopsida</taxon>
        <taxon>Poales</taxon>
        <taxon>Poaceae</taxon>
        <taxon>BOP clade</taxon>
        <taxon>Oryzoideae</taxon>
        <taxon>Oryzeae</taxon>
        <taxon>Oryzinae</taxon>
        <taxon>Oryza</taxon>
    </lineage>
</organism>
<keyword evidence="3" id="KW-0677">Repeat</keyword>
<feature type="domain" description="Disease resistance N-terminal" evidence="8">
    <location>
        <begin position="9"/>
        <end position="97"/>
    </location>
</feature>
<evidence type="ECO:0000256" key="4">
    <source>
        <dbReference type="ARBA" id="ARBA00022741"/>
    </source>
</evidence>
<evidence type="ECO:0000313" key="12">
    <source>
        <dbReference type="Proteomes" id="UP000026960"/>
    </source>
</evidence>
<dbReference type="GO" id="GO:0005524">
    <property type="term" value="F:ATP binding"/>
    <property type="evidence" value="ECO:0007669"/>
    <property type="project" value="UniProtKB-KW"/>
</dbReference>
<dbReference type="Pfam" id="PF00931">
    <property type="entry name" value="NB-ARC"/>
    <property type="match status" value="1"/>
</dbReference>
<dbReference type="FunFam" id="3.40.50.300:FF:001091">
    <property type="entry name" value="Probable disease resistance protein At1g61300"/>
    <property type="match status" value="1"/>
</dbReference>
<dbReference type="GO" id="GO:0043531">
    <property type="term" value="F:ADP binding"/>
    <property type="evidence" value="ECO:0007669"/>
    <property type="project" value="InterPro"/>
</dbReference>
<dbReference type="EnsemblPlants" id="OBART11G14020.1">
    <property type="protein sequence ID" value="OBART11G14020.1"/>
    <property type="gene ID" value="OBART11G14020"/>
</dbReference>
<dbReference type="InterPro" id="IPR027417">
    <property type="entry name" value="P-loop_NTPase"/>
</dbReference>
<feature type="domain" description="NB-ARC" evidence="7">
    <location>
        <begin position="193"/>
        <end position="366"/>
    </location>
</feature>
<evidence type="ECO:0000259" key="8">
    <source>
        <dbReference type="Pfam" id="PF18052"/>
    </source>
</evidence>
<keyword evidence="5" id="KW-0611">Plant defense</keyword>
<dbReference type="GO" id="GO:0051707">
    <property type="term" value="P:response to other organism"/>
    <property type="evidence" value="ECO:0007669"/>
    <property type="project" value="UniProtKB-ARBA"/>
</dbReference>
<dbReference type="InterPro" id="IPR058922">
    <property type="entry name" value="WHD_DRP"/>
</dbReference>
<dbReference type="Gene3D" id="1.10.10.10">
    <property type="entry name" value="Winged helix-like DNA-binding domain superfamily/Winged helix DNA-binding domain"/>
    <property type="match status" value="1"/>
</dbReference>
<feature type="domain" description="R13L1/DRL21-like LRR repeat region" evidence="10">
    <location>
        <begin position="675"/>
        <end position="820"/>
    </location>
</feature>
<reference evidence="11" key="2">
    <citation type="submission" date="2015-03" db="UniProtKB">
        <authorList>
            <consortium name="EnsemblPlants"/>
        </authorList>
    </citation>
    <scope>IDENTIFICATION</scope>
</reference>
<dbReference type="PRINTS" id="PR00364">
    <property type="entry name" value="DISEASERSIST"/>
</dbReference>
<keyword evidence="12" id="KW-1185">Reference proteome</keyword>
<name>A0A0D3HM05_9ORYZ</name>
<dbReference type="SUPFAM" id="SSF52540">
    <property type="entry name" value="P-loop containing nucleoside triphosphate hydrolases"/>
    <property type="match status" value="1"/>
</dbReference>
<dbReference type="Proteomes" id="UP000026960">
    <property type="component" value="Chromosome 11"/>
</dbReference>
<evidence type="ECO:0008006" key="13">
    <source>
        <dbReference type="Google" id="ProtNLM"/>
    </source>
</evidence>
<dbReference type="InterPro" id="IPR041118">
    <property type="entry name" value="Rx_N"/>
</dbReference>
<accession>A0A0D3HM05</accession>
<evidence type="ECO:0000259" key="10">
    <source>
        <dbReference type="Pfam" id="PF25019"/>
    </source>
</evidence>
<evidence type="ECO:0000256" key="3">
    <source>
        <dbReference type="ARBA" id="ARBA00022737"/>
    </source>
</evidence>
<dbReference type="Pfam" id="PF18052">
    <property type="entry name" value="Rx_N"/>
    <property type="match status" value="1"/>
</dbReference>
<evidence type="ECO:0000259" key="9">
    <source>
        <dbReference type="Pfam" id="PF23559"/>
    </source>
</evidence>
<dbReference type="InterPro" id="IPR036388">
    <property type="entry name" value="WH-like_DNA-bd_sf"/>
</dbReference>
<dbReference type="InterPro" id="IPR042197">
    <property type="entry name" value="Apaf_helical"/>
</dbReference>
<dbReference type="STRING" id="65489.A0A0D3HM05"/>
<feature type="domain" description="Disease resistance protein winged helix" evidence="9">
    <location>
        <begin position="452"/>
        <end position="517"/>
    </location>
</feature>
<dbReference type="Gene3D" id="3.80.10.10">
    <property type="entry name" value="Ribonuclease Inhibitor"/>
    <property type="match status" value="4"/>
</dbReference>
<evidence type="ECO:0000256" key="6">
    <source>
        <dbReference type="ARBA" id="ARBA00022840"/>
    </source>
</evidence>
<evidence type="ECO:0000256" key="5">
    <source>
        <dbReference type="ARBA" id="ARBA00022821"/>
    </source>
</evidence>
<protein>
    <recommendedName>
        <fullName evidence="13">NB-ARC domain-containing protein</fullName>
    </recommendedName>
</protein>
<sequence>MTGLFASSALKWAIDNISSLLPPAAGSSQGLDVLEELRKLGRTMRRIHATLHDAEQRWNIREESAAKLRLEELKELAYDAEDVVEEYEYEVNRRKVEALERLATVHGGGGGGASKRKREEVHEEHFSTESGIVPVPSELADRTRTVIQRFCEIKDYCDSFSLSDNDGDRRIVPDINAMRQTSSFVFAPRILGREKDMENVIAKLLSGEGSRVGGCMSVLAIVGMGGLGKTTLAQLVYNDPTVQQSFDLYGWVYVSECFDVSNITRKIISSLTQNNCDHIQSGELQGALANRIKDKRVFLVLDDIWNERSDYWELLITPMFASRCCDIIVTTRNERVARLVQTKQIYNLNSLSPDESWSLFKQTTFIEQENISPANLVEIARMVSEKCKGLPLVIKTVGSILRFETDEIKWRDVLQSELWDLEQTQNEVLPVLELSYKHMPIYLKQCFVALSLYPKYYYLDENMVVWLWKLLGLLQSDEIYNRDEIGKLYFNELVQRSLLQSSIHGQKVMHDLVHDLACFLAGEEFFRLEEDKQTEVPRGARYMSIMPKPLSKKRIQISNSSQSLRAIIVIMGDIDIVNPEVLFTHCKKLRIIYVVQGSVQKALLDFIGGMKLLRHLTLSGYECAAHLSRPNSMSQLFNLQTLNMQAYTLLKIGRLVNLQTLPEIHLMKCSCFVDIRELRNMNKIRKLCIRGLRNVPSIIHADEAHLQSKRNLEVLELDFDEFFLHKDFVELRSCEHTEHRDANEAAVTLSRGQLLEKLRPHCQSLKVLRIQNLNHGNYPSWLGSASFSKLTELKLQACQSQHLPTLGELPSLKSLDIRQMVRVEHIGHEFCSLDRRFKGFPALRDLSFHGMNRLSEWSGVEDGEFPRLEALLFWDAFELRSLPLVPFLSLREFTLIDCRNLVTFPASATLQELNISICEKLKELPSLPSLQSLHLFNCPSLVAFGHFPSLTILYLADPFKEEILHRLVNSHLRMEELTISSNTLKSICLEPQSLPSLRSLEIRCPNLQCCDTLASISSLKKLNISACPRLHVPNSLRSQLEELYTAESYSGGRQVLRIEEN</sequence>
<keyword evidence="4" id="KW-0547">Nucleotide-binding</keyword>
<dbReference type="PANTHER" id="PTHR36766">
    <property type="entry name" value="PLANT BROAD-SPECTRUM MILDEW RESISTANCE PROTEIN RPW8"/>
    <property type="match status" value="1"/>
</dbReference>
<evidence type="ECO:0000259" key="7">
    <source>
        <dbReference type="Pfam" id="PF00931"/>
    </source>
</evidence>
<dbReference type="InterPro" id="IPR002182">
    <property type="entry name" value="NB-ARC"/>
</dbReference>
<dbReference type="Gene3D" id="1.20.5.4130">
    <property type="match status" value="1"/>
</dbReference>
<dbReference type="PaxDb" id="65489-OBART11G14020.1"/>
<dbReference type="eggNOG" id="KOG4658">
    <property type="taxonomic scope" value="Eukaryota"/>
</dbReference>
<dbReference type="Pfam" id="PF25019">
    <property type="entry name" value="LRR_R13L1-DRL21"/>
    <property type="match status" value="1"/>
</dbReference>
<dbReference type="GO" id="GO:0006952">
    <property type="term" value="P:defense response"/>
    <property type="evidence" value="ECO:0007669"/>
    <property type="project" value="UniProtKB-KW"/>
</dbReference>
<dbReference type="InterPro" id="IPR056789">
    <property type="entry name" value="LRR_R13L1-DRL21"/>
</dbReference>
<comment type="similarity">
    <text evidence="1">Belongs to the disease resistance NB-LRR family.</text>
</comment>
<dbReference type="Gene3D" id="1.10.8.430">
    <property type="entry name" value="Helical domain of apoptotic protease-activating factors"/>
    <property type="match status" value="1"/>
</dbReference>
<dbReference type="AlphaFoldDB" id="A0A0D3HM05"/>
<proteinExistence type="inferred from homology"/>
<keyword evidence="6" id="KW-0067">ATP-binding</keyword>
<dbReference type="SUPFAM" id="SSF52058">
    <property type="entry name" value="L domain-like"/>
    <property type="match status" value="1"/>
</dbReference>
<evidence type="ECO:0000256" key="1">
    <source>
        <dbReference type="ARBA" id="ARBA00008894"/>
    </source>
</evidence>
<dbReference type="PANTHER" id="PTHR36766:SF55">
    <property type="entry name" value="OS11G0492900 PROTEIN"/>
    <property type="match status" value="1"/>
</dbReference>
<dbReference type="InterPro" id="IPR032675">
    <property type="entry name" value="LRR_dom_sf"/>
</dbReference>